<dbReference type="SUPFAM" id="SSF88659">
    <property type="entry name" value="Sigma3 and sigma4 domains of RNA polymerase sigma factors"/>
    <property type="match status" value="1"/>
</dbReference>
<name>A0A2N0ZB63_9BACI</name>
<sequence>MLRVLIAEYKKSLRLANRMKSDLDKKETPTRQDEEDKKIISSMISDMQYAIEWMKSGRNPDSRRGTDKEGVYLTDPCILDVLPVNDVDKPVDKELSLHEKDLIEDALCTLTDREREVFMMIKVEGLTFEYTADLLGVKKSTIQTHFERALRKIDNRKKESLFLVS</sequence>
<dbReference type="GO" id="GO:0016987">
    <property type="term" value="F:sigma factor activity"/>
    <property type="evidence" value="ECO:0007669"/>
    <property type="project" value="InterPro"/>
</dbReference>
<dbReference type="GO" id="GO:0003899">
    <property type="term" value="F:DNA-directed RNA polymerase activity"/>
    <property type="evidence" value="ECO:0007669"/>
    <property type="project" value="UniProtKB-EC"/>
</dbReference>
<dbReference type="Proteomes" id="UP000233343">
    <property type="component" value="Unassembled WGS sequence"/>
</dbReference>
<dbReference type="EC" id="2.7.7.6" evidence="2"/>
<dbReference type="GO" id="GO:0003677">
    <property type="term" value="F:DNA binding"/>
    <property type="evidence" value="ECO:0007669"/>
    <property type="project" value="InterPro"/>
</dbReference>
<dbReference type="CDD" id="cd06171">
    <property type="entry name" value="Sigma70_r4"/>
    <property type="match status" value="1"/>
</dbReference>
<keyword evidence="3" id="KW-1185">Reference proteome</keyword>
<keyword evidence="2" id="KW-0548">Nucleotidyltransferase</keyword>
<dbReference type="RefSeq" id="WP_083957338.1">
    <property type="nucleotide sequence ID" value="NZ_JARMMB010000009.1"/>
</dbReference>
<gene>
    <name evidence="2" type="ORF">CWS20_22425</name>
</gene>
<organism evidence="2 3">
    <name type="scientific">Cytobacillus horneckiae</name>
    <dbReference type="NCBI Taxonomy" id="549687"/>
    <lineage>
        <taxon>Bacteria</taxon>
        <taxon>Bacillati</taxon>
        <taxon>Bacillota</taxon>
        <taxon>Bacilli</taxon>
        <taxon>Bacillales</taxon>
        <taxon>Bacillaceae</taxon>
        <taxon>Cytobacillus</taxon>
    </lineage>
</organism>
<reference evidence="2 3" key="1">
    <citation type="journal article" date="2010" name="Int. J. Syst. Evol. Microbiol.">
        <title>Bacillus horneckiae sp. nov., isolated from a spacecraft-assembly clean room.</title>
        <authorList>
            <person name="Vaishampayan P."/>
            <person name="Probst A."/>
            <person name="Krishnamurthi S."/>
            <person name="Ghosh S."/>
            <person name="Osman S."/>
            <person name="McDowall A."/>
            <person name="Ruckmani A."/>
            <person name="Mayilraj S."/>
            <person name="Venkateswaran K."/>
        </authorList>
    </citation>
    <scope>NUCLEOTIDE SEQUENCE [LARGE SCALE GENOMIC DNA]</scope>
    <source>
        <strain evidence="3">1PO1SC</strain>
    </source>
</reference>
<dbReference type="InterPro" id="IPR013324">
    <property type="entry name" value="RNA_pol_sigma_r3/r4-like"/>
</dbReference>
<dbReference type="AlphaFoldDB" id="A0A2N0ZB63"/>
<feature type="domain" description="HTH luxR-type" evidence="1">
    <location>
        <begin position="107"/>
        <end position="165"/>
    </location>
</feature>
<dbReference type="InterPro" id="IPR014284">
    <property type="entry name" value="RNA_pol_sigma-70_dom"/>
</dbReference>
<dbReference type="InterPro" id="IPR036388">
    <property type="entry name" value="WH-like_DNA-bd_sf"/>
</dbReference>
<dbReference type="InterPro" id="IPR000792">
    <property type="entry name" value="Tscrpt_reg_LuxR_C"/>
</dbReference>
<dbReference type="Gene3D" id="1.10.10.10">
    <property type="entry name" value="Winged helix-like DNA-binding domain superfamily/Winged helix DNA-binding domain"/>
    <property type="match status" value="1"/>
</dbReference>
<evidence type="ECO:0000259" key="1">
    <source>
        <dbReference type="SMART" id="SM00421"/>
    </source>
</evidence>
<dbReference type="InterPro" id="IPR013249">
    <property type="entry name" value="RNA_pol_sigma70_r4_t2"/>
</dbReference>
<dbReference type="GO" id="GO:0006352">
    <property type="term" value="P:DNA-templated transcription initiation"/>
    <property type="evidence" value="ECO:0007669"/>
    <property type="project" value="InterPro"/>
</dbReference>
<comment type="caution">
    <text evidence="2">The sequence shown here is derived from an EMBL/GenBank/DDBJ whole genome shotgun (WGS) entry which is preliminary data.</text>
</comment>
<evidence type="ECO:0000313" key="3">
    <source>
        <dbReference type="Proteomes" id="UP000233343"/>
    </source>
</evidence>
<protein>
    <submittedName>
        <fullName evidence="2">Fis family transcriptional regulator</fullName>
        <ecNumber evidence="2">2.7.7.6</ecNumber>
    </submittedName>
</protein>
<evidence type="ECO:0000313" key="2">
    <source>
        <dbReference type="EMBL" id="PKG26739.1"/>
    </source>
</evidence>
<dbReference type="SMART" id="SM00421">
    <property type="entry name" value="HTH_LUXR"/>
    <property type="match status" value="1"/>
</dbReference>
<dbReference type="Pfam" id="PF08281">
    <property type="entry name" value="Sigma70_r4_2"/>
    <property type="match status" value="1"/>
</dbReference>
<dbReference type="EMBL" id="PISD01000059">
    <property type="protein sequence ID" value="PKG26739.1"/>
    <property type="molecule type" value="Genomic_DNA"/>
</dbReference>
<dbReference type="NCBIfam" id="NF005385">
    <property type="entry name" value="PRK06930.1"/>
    <property type="match status" value="1"/>
</dbReference>
<accession>A0A2N0ZB63</accession>
<proteinExistence type="predicted"/>
<dbReference type="NCBIfam" id="TIGR02937">
    <property type="entry name" value="sigma70-ECF"/>
    <property type="match status" value="1"/>
</dbReference>
<keyword evidence="2" id="KW-0808">Transferase</keyword>